<feature type="non-terminal residue" evidence="3">
    <location>
        <position position="801"/>
    </location>
</feature>
<evidence type="ECO:0000256" key="1">
    <source>
        <dbReference type="ARBA" id="ARBA00010790"/>
    </source>
</evidence>
<comment type="similarity">
    <text evidence="1">Belongs to the GMC oxidoreductase family.</text>
</comment>
<protein>
    <recommendedName>
        <fullName evidence="2">Glucose-methanol-choline oxidoreductase N-terminal domain-containing protein</fullName>
    </recommendedName>
</protein>
<gene>
    <name evidence="3" type="ORF">IPOD504_LOCUS10597</name>
</gene>
<evidence type="ECO:0000259" key="2">
    <source>
        <dbReference type="PROSITE" id="PS00624"/>
    </source>
</evidence>
<organism evidence="3 4">
    <name type="scientific">Iphiclides podalirius</name>
    <name type="common">scarce swallowtail</name>
    <dbReference type="NCBI Taxonomy" id="110791"/>
    <lineage>
        <taxon>Eukaryota</taxon>
        <taxon>Metazoa</taxon>
        <taxon>Ecdysozoa</taxon>
        <taxon>Arthropoda</taxon>
        <taxon>Hexapoda</taxon>
        <taxon>Insecta</taxon>
        <taxon>Pterygota</taxon>
        <taxon>Neoptera</taxon>
        <taxon>Endopterygota</taxon>
        <taxon>Lepidoptera</taxon>
        <taxon>Glossata</taxon>
        <taxon>Ditrysia</taxon>
        <taxon>Papilionoidea</taxon>
        <taxon>Papilionidae</taxon>
        <taxon>Papilioninae</taxon>
        <taxon>Iphiclides</taxon>
    </lineage>
</organism>
<dbReference type="Gene3D" id="3.50.50.60">
    <property type="entry name" value="FAD/NAD(P)-binding domain"/>
    <property type="match status" value="1"/>
</dbReference>
<dbReference type="InterPro" id="IPR007867">
    <property type="entry name" value="GMC_OxRtase_C"/>
</dbReference>
<dbReference type="InterPro" id="IPR000172">
    <property type="entry name" value="GMC_OxRdtase_N"/>
</dbReference>
<dbReference type="PANTHER" id="PTHR11552:SF154">
    <property type="entry name" value="FI04917P"/>
    <property type="match status" value="1"/>
</dbReference>
<dbReference type="Gene3D" id="3.30.1330.30">
    <property type="match status" value="1"/>
</dbReference>
<dbReference type="SUPFAM" id="SSF51905">
    <property type="entry name" value="FAD/NAD(P)-binding domain"/>
    <property type="match status" value="1"/>
</dbReference>
<dbReference type="PROSITE" id="PS00624">
    <property type="entry name" value="GMC_OXRED_2"/>
    <property type="match status" value="1"/>
</dbReference>
<dbReference type="Gene3D" id="3.30.560.10">
    <property type="entry name" value="Glucose Oxidase, domain 3"/>
    <property type="match status" value="1"/>
</dbReference>
<dbReference type="SUPFAM" id="SSF54373">
    <property type="entry name" value="FAD-linked reductases, C-terminal domain"/>
    <property type="match status" value="1"/>
</dbReference>
<evidence type="ECO:0000313" key="4">
    <source>
        <dbReference type="Proteomes" id="UP000837857"/>
    </source>
</evidence>
<keyword evidence="4" id="KW-1185">Reference proteome</keyword>
<dbReference type="Pfam" id="PF05199">
    <property type="entry name" value="GMC_oxred_C"/>
    <property type="match status" value="1"/>
</dbReference>
<accession>A0ABN8IN44</accession>
<dbReference type="InterPro" id="IPR036188">
    <property type="entry name" value="FAD/NAD-bd_sf"/>
</dbReference>
<dbReference type="InterPro" id="IPR029064">
    <property type="entry name" value="Ribosomal_eL30-like_sf"/>
</dbReference>
<name>A0ABN8IN44_9NEOP</name>
<dbReference type="Pfam" id="PF00732">
    <property type="entry name" value="GMC_oxred_N"/>
    <property type="match status" value="1"/>
</dbReference>
<dbReference type="Proteomes" id="UP000837857">
    <property type="component" value="Chromosome 25"/>
</dbReference>
<dbReference type="InterPro" id="IPR012132">
    <property type="entry name" value="GMC_OxRdtase"/>
</dbReference>
<dbReference type="EMBL" id="OW152837">
    <property type="protein sequence ID" value="CAH2058454.1"/>
    <property type="molecule type" value="Genomic_DNA"/>
</dbReference>
<dbReference type="PANTHER" id="PTHR11552">
    <property type="entry name" value="GLUCOSE-METHANOL-CHOLINE GMC OXIDOREDUCTASE"/>
    <property type="match status" value="1"/>
</dbReference>
<reference evidence="3" key="1">
    <citation type="submission" date="2022-03" db="EMBL/GenBank/DDBJ databases">
        <authorList>
            <person name="Martin H S."/>
        </authorList>
    </citation>
    <scope>NUCLEOTIDE SEQUENCE</scope>
</reference>
<sequence length="801" mass="89664">MYDESVVPVKVESFSGMAAKSPISHCIKTVLRRACVEKRLTVGLLPAIQYLSNNCNGALFCVTTEAPPGDSATHMQEVLLQAFCVENEIYNIKVDSELKLKKLLGCSHRSADFSCILVHYPYTDPFSDSQDIDLSVLSEAERDLIQYCNNIWGHSQVPVVKLPEKSNMVWRPLNLAEVCPAHTHLSACSYFGYVYLNLLVQLFGDSEDRRIQQKLRQDSEDDEQERIVGQIESFKYGKQREEEYDFIVVGAGSAGCVVANRLSQNKKWKVLLLEAGPEAPDVTLVPGLSTALLGSNIDWGYSTEPDGKSCLAFGGRCSWARGKVMGGSSSINSLAYIRGNRADYDGWAAMGNDGWSYKDVLPYFKKSERNMNAEGLDRKYHGVRGEQYVSRYPYVDKPSIMMTDAFNERGLPLNDYNAQRQEGAMQSQAFSLDGERVSANVAFIRPIRYRRRNLTIKTNAEAFKVLVNGHKRAYGVKYTRDKLTYTALAKKEVIVSGGTINSPKLLMLSGIGPKEQLERLGIEVVQDLAVGENLHDHVTFNGMVISLANDTATLLNNEEVVKEVKRYHHEDIKDGPLSANGAVSSISFFKTRPDLPAPDIQYQVDSVNWEEYIKEPADYDSTRIFPTGFYDGLMPRTMNLVPKSRGRLCLNATDPNGPPLLYANYFGNEEDFVPLIKGIRYLLSLEDTNAFRNMGARFVRINLPGCERQEWGTDDYIVCLARHYTSTTYHPVGTCKMGPKWDRTAVVDPRLRVYGISGLRVIDASIMPVVVRGNTNAPAIMIGERGASWVIDDWLHGDRRG</sequence>
<proteinExistence type="inferred from homology"/>
<feature type="domain" description="Glucose-methanol-choline oxidoreductase N-terminal" evidence="2">
    <location>
        <begin position="498"/>
        <end position="512"/>
    </location>
</feature>
<evidence type="ECO:0000313" key="3">
    <source>
        <dbReference type="EMBL" id="CAH2058454.1"/>
    </source>
</evidence>